<reference evidence="1" key="1">
    <citation type="submission" date="2018-05" db="EMBL/GenBank/DDBJ databases">
        <authorList>
            <person name="Lanie J.A."/>
            <person name="Ng W.-L."/>
            <person name="Kazmierczak K.M."/>
            <person name="Andrzejewski T.M."/>
            <person name="Davidsen T.M."/>
            <person name="Wayne K.J."/>
            <person name="Tettelin H."/>
            <person name="Glass J.I."/>
            <person name="Rusch D."/>
            <person name="Podicherti R."/>
            <person name="Tsui H.-C.T."/>
            <person name="Winkler M.E."/>
        </authorList>
    </citation>
    <scope>NUCLEOTIDE SEQUENCE</scope>
</reference>
<organism evidence="1">
    <name type="scientific">marine metagenome</name>
    <dbReference type="NCBI Taxonomy" id="408172"/>
    <lineage>
        <taxon>unclassified sequences</taxon>
        <taxon>metagenomes</taxon>
        <taxon>ecological metagenomes</taxon>
    </lineage>
</organism>
<sequence>GGDTVTASYTDETAVAVKGGSRLLTSKLQATYFDAKVIPIAFDFTRAGTGQVQQGRKELLRVDPGERITFEIVDYDMDQTDARDKVPVSIWLNGQKWRDLEALETGEYSGTFRVEVDTAEASKEGKLVIKKGDAVICRYTDRQNTFPGNTVDREGEVYANEPTEGRLRIVETRLIQPPEDSDASARAEYLTNTGELLLENHQAKVNYFVPLTVEIIDPDAAKDSLSKVKVLLNAGSTNAVEITCVLSTQFGDFSDL</sequence>
<dbReference type="EMBL" id="UINC01185606">
    <property type="protein sequence ID" value="SVD97396.1"/>
    <property type="molecule type" value="Genomic_DNA"/>
</dbReference>
<name>A0A382ZP91_9ZZZZ</name>
<dbReference type="AlphaFoldDB" id="A0A382ZP91"/>
<proteinExistence type="predicted"/>
<feature type="non-terminal residue" evidence="1">
    <location>
        <position position="256"/>
    </location>
</feature>
<gene>
    <name evidence="1" type="ORF">METZ01_LOCUS450250</name>
</gene>
<evidence type="ECO:0000313" key="1">
    <source>
        <dbReference type="EMBL" id="SVD97396.1"/>
    </source>
</evidence>
<protein>
    <submittedName>
        <fullName evidence="1">Uncharacterized protein</fullName>
    </submittedName>
</protein>
<feature type="non-terminal residue" evidence="1">
    <location>
        <position position="1"/>
    </location>
</feature>
<accession>A0A382ZP91</accession>